<dbReference type="AlphaFoldDB" id="A0AAE7JS11"/>
<sequence>MLNTDIPSTLVKAFPKDLVMGVHDGLMAGASRGYTRAKHDNAGHKKTILGYMRNWCMNEEFHTVLTANGCEPTPLRGNNLVVGKHGIFNIGRINDNNVAWNNLTRSKTRRELASHNRFIETLVQPGLFDEPGTIPTATVFFLARFSGSLSIQPESPLSIELVVPSSNMKYWLFHEPLELFLTRYDVAPSQSDNAFTRLKAGIGKKDGTEEDDV</sequence>
<dbReference type="EMBL" id="CP054160">
    <property type="protein sequence ID" value="QKJ57263.1"/>
    <property type="molecule type" value="Genomic_DNA"/>
</dbReference>
<dbReference type="RefSeq" id="WP_173408542.1">
    <property type="nucleotide sequence ID" value="NZ_CP054160.3"/>
</dbReference>
<proteinExistence type="predicted"/>
<reference evidence="2" key="1">
    <citation type="submission" date="2020-03" db="EMBL/GenBank/DDBJ databases">
        <title>Genome sequences of seven Enterobacteriaceae strains isolated from Canadian wastewater treatment facilities.</title>
        <authorList>
            <person name="Huang H."/>
            <person name="Chmara J.T."/>
            <person name="Duceppe M.-O."/>
        </authorList>
    </citation>
    <scope>NUCLEOTIDE SEQUENCE [LARGE SCALE GENOMIC DNA]</scope>
    <source>
        <strain evidence="2">Biosolid 3</strain>
    </source>
</reference>
<name>A0AAE7JS11_SERFO</name>
<gene>
    <name evidence="1" type="ORF">G9399_01195</name>
</gene>
<protein>
    <submittedName>
        <fullName evidence="1">Uncharacterized protein</fullName>
    </submittedName>
</protein>
<dbReference type="Proteomes" id="UP000503464">
    <property type="component" value="Chromosome"/>
</dbReference>
<evidence type="ECO:0000313" key="1">
    <source>
        <dbReference type="EMBL" id="QKJ57263.1"/>
    </source>
</evidence>
<evidence type="ECO:0000313" key="2">
    <source>
        <dbReference type="Proteomes" id="UP000503464"/>
    </source>
</evidence>
<accession>A0AAE7JS11</accession>
<organism evidence="1 2">
    <name type="scientific">Serratia fonticola</name>
    <dbReference type="NCBI Taxonomy" id="47917"/>
    <lineage>
        <taxon>Bacteria</taxon>
        <taxon>Pseudomonadati</taxon>
        <taxon>Pseudomonadota</taxon>
        <taxon>Gammaproteobacteria</taxon>
        <taxon>Enterobacterales</taxon>
        <taxon>Yersiniaceae</taxon>
        <taxon>Serratia</taxon>
    </lineage>
</organism>